<accession>Q1QRG6</accession>
<sequence length="94" mass="10079">MYKLTPTRRSRGHAAIATAATPDIRAARAATLAEMDRKRQLALAEDEVAQAREVLEKAKSLSAEQAALDVAMARLTELQTAQTSDNGSKKTKAA</sequence>
<reference evidence="1 2" key="1">
    <citation type="submission" date="2006-03" db="EMBL/GenBank/DDBJ databases">
        <title>Complete sequence of chromosome of Nitrobacter hamburgensis X14.</title>
        <authorList>
            <consortium name="US DOE Joint Genome Institute"/>
            <person name="Copeland A."/>
            <person name="Lucas S."/>
            <person name="Lapidus A."/>
            <person name="Barry K."/>
            <person name="Detter J.C."/>
            <person name="Glavina del Rio T."/>
            <person name="Hammon N."/>
            <person name="Israni S."/>
            <person name="Dalin E."/>
            <person name="Tice H."/>
            <person name="Pitluck S."/>
            <person name="Chain P."/>
            <person name="Malfatti S."/>
            <person name="Shin M."/>
            <person name="Vergez L."/>
            <person name="Schmutz J."/>
            <person name="Larimer F."/>
            <person name="Land M."/>
            <person name="Hauser L."/>
            <person name="Kyrpides N."/>
            <person name="Ivanova N."/>
            <person name="Ward B."/>
            <person name="Arp D."/>
            <person name="Klotz M."/>
            <person name="Stein L."/>
            <person name="O'Mullan G."/>
            <person name="Starkenburg S."/>
            <person name="Sayavedra L."/>
            <person name="Poret-Peterson A.T."/>
            <person name="Gentry M.E."/>
            <person name="Bruce D."/>
            <person name="Richardson P."/>
        </authorList>
    </citation>
    <scope>NUCLEOTIDE SEQUENCE [LARGE SCALE GENOMIC DNA]</scope>
    <source>
        <strain evidence="2">DSM 10229 / NCIMB 13809 / X14</strain>
    </source>
</reference>
<dbReference type="EMBL" id="CP000319">
    <property type="protein sequence ID" value="ABE61181.1"/>
    <property type="molecule type" value="Genomic_DNA"/>
</dbReference>
<organism evidence="1 2">
    <name type="scientific">Nitrobacter hamburgensis (strain DSM 10229 / NCIMB 13809 / X14)</name>
    <dbReference type="NCBI Taxonomy" id="323097"/>
    <lineage>
        <taxon>Bacteria</taxon>
        <taxon>Pseudomonadati</taxon>
        <taxon>Pseudomonadota</taxon>
        <taxon>Alphaproteobacteria</taxon>
        <taxon>Hyphomicrobiales</taxon>
        <taxon>Nitrobacteraceae</taxon>
        <taxon>Nitrobacter</taxon>
    </lineage>
</organism>
<evidence type="ECO:0000313" key="2">
    <source>
        <dbReference type="Proteomes" id="UP000001953"/>
    </source>
</evidence>
<proteinExistence type="predicted"/>
<dbReference type="AlphaFoldDB" id="Q1QRG6"/>
<dbReference type="Proteomes" id="UP000001953">
    <property type="component" value="Chromosome"/>
</dbReference>
<protein>
    <submittedName>
        <fullName evidence="1">Uncharacterized protein</fullName>
    </submittedName>
</protein>
<dbReference type="HOGENOM" id="CLU_2383191_0_0_5"/>
<gene>
    <name evidence="1" type="ordered locus">Nham_0283</name>
</gene>
<name>Q1QRG6_NITHX</name>
<dbReference type="RefSeq" id="WP_011508885.1">
    <property type="nucleotide sequence ID" value="NC_007964.1"/>
</dbReference>
<evidence type="ECO:0000313" key="1">
    <source>
        <dbReference type="EMBL" id="ABE61181.1"/>
    </source>
</evidence>
<keyword evidence="2" id="KW-1185">Reference proteome</keyword>
<dbReference type="KEGG" id="nha:Nham_0283"/>